<organism evidence="2 3">
    <name type="scientific">Alicycliphilus denitrificans</name>
    <dbReference type="NCBI Taxonomy" id="179636"/>
    <lineage>
        <taxon>Bacteria</taxon>
        <taxon>Pseudomonadati</taxon>
        <taxon>Pseudomonadota</taxon>
        <taxon>Betaproteobacteria</taxon>
        <taxon>Burkholderiales</taxon>
        <taxon>Comamonadaceae</taxon>
        <taxon>Alicycliphilus</taxon>
    </lineage>
</organism>
<comment type="caution">
    <text evidence="2">The sequence shown here is derived from an EMBL/GenBank/DDBJ whole genome shotgun (WGS) entry which is preliminary data.</text>
</comment>
<name>A0A420KB29_9BURK</name>
<dbReference type="EMBL" id="NKDB02000002">
    <property type="protein sequence ID" value="RKJ96379.1"/>
    <property type="molecule type" value="Genomic_DNA"/>
</dbReference>
<dbReference type="PROSITE" id="PS00409">
    <property type="entry name" value="PROKAR_NTER_METHYL"/>
    <property type="match status" value="1"/>
</dbReference>
<dbReference type="Proteomes" id="UP000216225">
    <property type="component" value="Unassembled WGS sequence"/>
</dbReference>
<keyword evidence="1" id="KW-0812">Transmembrane</keyword>
<gene>
    <name evidence="2" type="ORF">CE154_010085</name>
</gene>
<evidence type="ECO:0000313" key="3">
    <source>
        <dbReference type="Proteomes" id="UP000216225"/>
    </source>
</evidence>
<protein>
    <submittedName>
        <fullName evidence="2">Prepilin-type N-terminal cleavage/methylation domain-containing protein</fullName>
    </submittedName>
</protein>
<dbReference type="NCBIfam" id="TIGR02532">
    <property type="entry name" value="IV_pilin_GFxxxE"/>
    <property type="match status" value="1"/>
</dbReference>
<dbReference type="Pfam" id="PF07963">
    <property type="entry name" value="N_methyl"/>
    <property type="match status" value="1"/>
</dbReference>
<accession>A0A420KB29</accession>
<evidence type="ECO:0000256" key="1">
    <source>
        <dbReference type="SAM" id="Phobius"/>
    </source>
</evidence>
<dbReference type="AlphaFoldDB" id="A0A420KB29"/>
<proteinExistence type="predicted"/>
<keyword evidence="1" id="KW-1133">Transmembrane helix</keyword>
<evidence type="ECO:0000313" key="2">
    <source>
        <dbReference type="EMBL" id="RKJ96379.1"/>
    </source>
</evidence>
<reference evidence="2 3" key="1">
    <citation type="submission" date="2018-09" db="EMBL/GenBank/DDBJ databases">
        <title>Genome comparison of Alicycliphilus sp. BQ1, a polyurethanolytic bacterium, with its closest phylogenetic relatives Alicycliphilus denitrificans BC and K601, unable to attack polyurethane.</title>
        <authorList>
            <person name="Loza-Tavera H."/>
            <person name="Lozano L."/>
            <person name="Cevallos M."/>
            <person name="Maya-Lucas O."/>
            <person name="Garcia-Mena J."/>
            <person name="Hernandez J."/>
        </authorList>
    </citation>
    <scope>NUCLEOTIDE SEQUENCE [LARGE SCALE GENOMIC DNA]</scope>
    <source>
        <strain evidence="2 3">BQ1</strain>
    </source>
</reference>
<sequence length="300" mass="31480">MKYHFAPTTTSVPTKGYNTRRIHPLVGQQGVTLIELMVGIAIGLLVVAVAMGALMVSRGISGTVSEATSLQQQAAYAFRVIGQQIRQAGSMELNLNPNIALTPASGANPAMSPVAFDAPDPTGARPPFVRASSTLTGSATPLSFTVGYQNYTEATVAAPNTSLLRDCLGQNPALAASGSLSATPVLTSKFELDTTKNELACTGAGSSGKQAIIGNVTDMQVRYVEQAPGTTTLKYLPSSPLPSSWHNIYAIEVCLELTGTEPVSTPGATYKNCSGADTSYGDRLKMVFRNVYQIRSQGQV</sequence>
<feature type="transmembrane region" description="Helical" evidence="1">
    <location>
        <begin position="33"/>
        <end position="56"/>
    </location>
</feature>
<dbReference type="RefSeq" id="WP_094437953.1">
    <property type="nucleotide sequence ID" value="NZ_NKDB02000002.1"/>
</dbReference>
<dbReference type="InterPro" id="IPR012902">
    <property type="entry name" value="N_methyl_site"/>
</dbReference>
<keyword evidence="1" id="KW-0472">Membrane</keyword>